<feature type="chain" id="PRO_5043856935" evidence="2">
    <location>
        <begin position="29"/>
        <end position="263"/>
    </location>
</feature>
<accession>A0AAW4X4W5</accession>
<name>A0AAW4X4W5_LIMRT</name>
<evidence type="ECO:0000313" key="3">
    <source>
        <dbReference type="EMBL" id="MCC4477459.1"/>
    </source>
</evidence>
<evidence type="ECO:0000256" key="2">
    <source>
        <dbReference type="SAM" id="SignalP"/>
    </source>
</evidence>
<evidence type="ECO:0000256" key="1">
    <source>
        <dbReference type="SAM" id="MobiDB-lite"/>
    </source>
</evidence>
<dbReference type="EMBL" id="JAJGWB010000114">
    <property type="protein sequence ID" value="MCC4477459.1"/>
    <property type="molecule type" value="Genomic_DNA"/>
</dbReference>
<sequence>MYKKICILSLGTLAGLGLLFGSNQTVLAKGDTKLSVKIPNDKNATALTDTDNSISIDSNDDGTFTISGVTSPNSKVTIERESDLKDYTIKAGQDGSFTKDITVSKHSKTAKYDVSAKEKGKDDSSPITFKVNNKAYQAKQENSSNSRVSESKKSTNNYPTVSYDDLNNNSKKLLNQNLSINGTVSKVHKEDGSYVLIVSMDNNQAENVMVAVDGSSVPKGKKISKGDQLTIKGTGGGKQSTPNELTDGNNIPYVDCNETVEFQ</sequence>
<evidence type="ECO:0000313" key="4">
    <source>
        <dbReference type="Proteomes" id="UP001198026"/>
    </source>
</evidence>
<feature type="signal peptide" evidence="2">
    <location>
        <begin position="1"/>
        <end position="28"/>
    </location>
</feature>
<dbReference type="Proteomes" id="UP001198026">
    <property type="component" value="Unassembled WGS sequence"/>
</dbReference>
<protein>
    <submittedName>
        <fullName evidence="3">OB-fold putative lipoprotein</fullName>
    </submittedName>
</protein>
<dbReference type="InterPro" id="IPR024422">
    <property type="entry name" value="Protein_unknown_function_OB"/>
</dbReference>
<dbReference type="InterPro" id="IPR013783">
    <property type="entry name" value="Ig-like_fold"/>
</dbReference>
<dbReference type="Pfam" id="PF12869">
    <property type="entry name" value="tRNA_anti-like"/>
    <property type="match status" value="1"/>
</dbReference>
<gene>
    <name evidence="3" type="ORF">LMB76_04405</name>
</gene>
<feature type="region of interest" description="Disordered" evidence="1">
    <location>
        <begin position="136"/>
        <end position="164"/>
    </location>
</feature>
<keyword evidence="2" id="KW-0732">Signal</keyword>
<dbReference type="Gene3D" id="2.60.40.10">
    <property type="entry name" value="Immunoglobulins"/>
    <property type="match status" value="1"/>
</dbReference>
<dbReference type="RefSeq" id="WP_228340751.1">
    <property type="nucleotide sequence ID" value="NZ_JAJGWA010000115.1"/>
</dbReference>
<proteinExistence type="predicted"/>
<organism evidence="3 4">
    <name type="scientific">Limosilactobacillus reuteri</name>
    <name type="common">Lactobacillus reuteri</name>
    <dbReference type="NCBI Taxonomy" id="1598"/>
    <lineage>
        <taxon>Bacteria</taxon>
        <taxon>Bacillati</taxon>
        <taxon>Bacillota</taxon>
        <taxon>Bacilli</taxon>
        <taxon>Lactobacillales</taxon>
        <taxon>Lactobacillaceae</taxon>
        <taxon>Limosilactobacillus</taxon>
    </lineage>
</organism>
<dbReference type="AlphaFoldDB" id="A0AAW4X4W5"/>
<comment type="caution">
    <text evidence="3">The sequence shown here is derived from an EMBL/GenBank/DDBJ whole genome shotgun (WGS) entry which is preliminary data.</text>
</comment>
<reference evidence="3" key="1">
    <citation type="submission" date="2021-10" db="EMBL/GenBank/DDBJ databases">
        <title>Evolutionary history and lifestyle of the vertebrate symbiont Limosilactobacillus reuteri.</title>
        <authorList>
            <person name="Zheng J."/>
            <person name="Li F."/>
            <person name="Gaenzle M."/>
            <person name="Walter J."/>
        </authorList>
    </citation>
    <scope>NUCLEOTIDE SEQUENCE</scope>
    <source>
        <strain evidence="3">GQ_1_3_1</strain>
    </source>
</reference>
<keyword evidence="3" id="KW-0449">Lipoprotein</keyword>